<gene>
    <name evidence="8" type="ORF">CTAYLR_010629</name>
</gene>
<feature type="transmembrane region" description="Helical" evidence="7">
    <location>
        <begin position="37"/>
        <end position="54"/>
    </location>
</feature>
<comment type="subcellular location">
    <subcellularLocation>
        <location evidence="1 6">Membrane</location>
        <topology evidence="1 6">Multi-pass membrane protein</topology>
    </subcellularLocation>
</comment>
<comment type="similarity">
    <text evidence="2 6">Belongs to the DP1 family.</text>
</comment>
<keyword evidence="4 7" id="KW-1133">Transmembrane helix</keyword>
<dbReference type="Proteomes" id="UP001230188">
    <property type="component" value="Unassembled WGS sequence"/>
</dbReference>
<evidence type="ECO:0000256" key="3">
    <source>
        <dbReference type="ARBA" id="ARBA00022692"/>
    </source>
</evidence>
<evidence type="ECO:0000313" key="9">
    <source>
        <dbReference type="Proteomes" id="UP001230188"/>
    </source>
</evidence>
<evidence type="ECO:0000256" key="5">
    <source>
        <dbReference type="ARBA" id="ARBA00023136"/>
    </source>
</evidence>
<evidence type="ECO:0008006" key="10">
    <source>
        <dbReference type="Google" id="ProtNLM"/>
    </source>
</evidence>
<keyword evidence="5 7" id="KW-0472">Membrane</keyword>
<protein>
    <recommendedName>
        <fullName evidence="10">Receptor expression-enhancing protein</fullName>
    </recommendedName>
</protein>
<dbReference type="EMBL" id="JAQMWT010000364">
    <property type="protein sequence ID" value="KAJ8602867.1"/>
    <property type="molecule type" value="Genomic_DNA"/>
</dbReference>
<evidence type="ECO:0000256" key="2">
    <source>
        <dbReference type="ARBA" id="ARBA00008573"/>
    </source>
</evidence>
<proteinExistence type="inferred from homology"/>
<sequence>MDIENIKGQINMMLDKLPAPVKAKLDEFEKTTSQDKALIAGGAFVFAVLLFLFLCPQPLVLNIVGCAYPIYASMKMLAEESMSEAPMWITYWVVFTSFKMIMGPLDLILSFVPFYFYFKLTFLIYLFYPSTKGAQKVLDMIIKVYVFPLLKPDKSD</sequence>
<keyword evidence="3 7" id="KW-0812">Transmembrane</keyword>
<evidence type="ECO:0000256" key="6">
    <source>
        <dbReference type="RuleBase" id="RU362006"/>
    </source>
</evidence>
<evidence type="ECO:0000256" key="4">
    <source>
        <dbReference type="ARBA" id="ARBA00022989"/>
    </source>
</evidence>
<evidence type="ECO:0000313" key="8">
    <source>
        <dbReference type="EMBL" id="KAJ8602867.1"/>
    </source>
</evidence>
<name>A0AAD7UF96_9STRA</name>
<dbReference type="InterPro" id="IPR004345">
    <property type="entry name" value="TB2_DP1_HVA22"/>
</dbReference>
<evidence type="ECO:0000256" key="1">
    <source>
        <dbReference type="ARBA" id="ARBA00004141"/>
    </source>
</evidence>
<reference evidence="8" key="1">
    <citation type="submission" date="2023-01" db="EMBL/GenBank/DDBJ databases">
        <title>Metagenome sequencing of chrysophaentin producing Chrysophaeum taylorii.</title>
        <authorList>
            <person name="Davison J."/>
            <person name="Bewley C."/>
        </authorList>
    </citation>
    <scope>NUCLEOTIDE SEQUENCE</scope>
    <source>
        <strain evidence="8">NIES-1699</strain>
    </source>
</reference>
<accession>A0AAD7UF96</accession>
<dbReference type="PANTHER" id="PTHR12300">
    <property type="entry name" value="HVA22-LIKE PROTEINS"/>
    <property type="match status" value="1"/>
</dbReference>
<organism evidence="8 9">
    <name type="scientific">Chrysophaeum taylorii</name>
    <dbReference type="NCBI Taxonomy" id="2483200"/>
    <lineage>
        <taxon>Eukaryota</taxon>
        <taxon>Sar</taxon>
        <taxon>Stramenopiles</taxon>
        <taxon>Ochrophyta</taxon>
        <taxon>Pelagophyceae</taxon>
        <taxon>Pelagomonadales</taxon>
        <taxon>Pelagomonadaceae</taxon>
        <taxon>Chrysophaeum</taxon>
    </lineage>
</organism>
<dbReference type="PANTHER" id="PTHR12300:SF161">
    <property type="entry name" value="RECEPTOR EXPRESSION-ENHANCING PROTEIN"/>
    <property type="match status" value="1"/>
</dbReference>
<feature type="transmembrane region" description="Helical" evidence="7">
    <location>
        <begin position="108"/>
        <end position="128"/>
    </location>
</feature>
<comment type="caution">
    <text evidence="8">The sequence shown here is derived from an EMBL/GenBank/DDBJ whole genome shotgun (WGS) entry which is preliminary data.</text>
</comment>
<dbReference type="AlphaFoldDB" id="A0AAD7UF96"/>
<keyword evidence="9" id="KW-1185">Reference proteome</keyword>
<dbReference type="Pfam" id="PF03134">
    <property type="entry name" value="TB2_DP1_HVA22"/>
    <property type="match status" value="1"/>
</dbReference>
<evidence type="ECO:0000256" key="7">
    <source>
        <dbReference type="SAM" id="Phobius"/>
    </source>
</evidence>
<dbReference type="GO" id="GO:0016020">
    <property type="term" value="C:membrane"/>
    <property type="evidence" value="ECO:0007669"/>
    <property type="project" value="UniProtKB-SubCell"/>
</dbReference>